<evidence type="ECO:0000313" key="3">
    <source>
        <dbReference type="Proteomes" id="UP000214666"/>
    </source>
</evidence>
<name>A0A222WT22_9BACL</name>
<evidence type="ECO:0000256" key="1">
    <source>
        <dbReference type="SAM" id="SignalP"/>
    </source>
</evidence>
<feature type="chain" id="PRO_5012962770" description="Surface layer protein A domain-containing protein" evidence="1">
    <location>
        <begin position="31"/>
        <end position="161"/>
    </location>
</feature>
<evidence type="ECO:0008006" key="4">
    <source>
        <dbReference type="Google" id="ProtNLM"/>
    </source>
</evidence>
<keyword evidence="1" id="KW-0732">Signal</keyword>
<gene>
    <name evidence="2" type="ORF">B4V02_22615</name>
</gene>
<dbReference type="OrthoDB" id="2868044at2"/>
<dbReference type="Proteomes" id="UP000214666">
    <property type="component" value="Chromosome"/>
</dbReference>
<keyword evidence="3" id="KW-1185">Reference proteome</keyword>
<feature type="signal peptide" evidence="1">
    <location>
        <begin position="1"/>
        <end position="30"/>
    </location>
</feature>
<accession>A0A222WT22</accession>
<sequence>MKMKSGRKSILCFSAAALLLSVLAPLSAFADGTTVTSDTYNQSLSQTLALSNLVIFKEDTAYTDVSTTKSSVKFSINGLDHPFNLSNYQRVAWTKNDNTPSVDNILSAKVPRKTGTLYEATSSERLDLIRQKVKSGDKIYGWILPVDSTEWSKAGYAEIKY</sequence>
<proteinExistence type="predicted"/>
<organism evidence="2 3">
    <name type="scientific">Paenibacillus kribbensis</name>
    <dbReference type="NCBI Taxonomy" id="172713"/>
    <lineage>
        <taxon>Bacteria</taxon>
        <taxon>Bacillati</taxon>
        <taxon>Bacillota</taxon>
        <taxon>Bacilli</taxon>
        <taxon>Bacillales</taxon>
        <taxon>Paenibacillaceae</taxon>
        <taxon>Paenibacillus</taxon>
    </lineage>
</organism>
<dbReference type="RefSeq" id="WP_094156510.1">
    <property type="nucleotide sequence ID" value="NZ_CP020028.1"/>
</dbReference>
<dbReference type="KEGG" id="pkb:B4V02_22615"/>
<dbReference type="AlphaFoldDB" id="A0A222WT22"/>
<dbReference type="EMBL" id="CP020028">
    <property type="protein sequence ID" value="ASR49296.1"/>
    <property type="molecule type" value="Genomic_DNA"/>
</dbReference>
<protein>
    <recommendedName>
        <fullName evidence="4">Surface layer protein A domain-containing protein</fullName>
    </recommendedName>
</protein>
<reference evidence="2 3" key="1">
    <citation type="submission" date="2017-03" db="EMBL/GenBank/DDBJ databases">
        <title>Complete genome sequence of Paenibacillus Kribbensis producing bioflocculants.</title>
        <authorList>
            <person name="Lee H.-G."/>
            <person name="Oh H.-M."/>
        </authorList>
    </citation>
    <scope>NUCLEOTIDE SEQUENCE [LARGE SCALE GENOMIC DNA]</scope>
    <source>
        <strain evidence="2 3">AM49</strain>
    </source>
</reference>
<evidence type="ECO:0000313" key="2">
    <source>
        <dbReference type="EMBL" id="ASR49296.1"/>
    </source>
</evidence>